<accession>Q2RWP8</accession>
<proteinExistence type="inferred from homology"/>
<dbReference type="PhylomeDB" id="Q2RWP8"/>
<comment type="catalytic activity">
    <reaction evidence="1">
        <text>inosine + phosphate = alpha-D-ribose 1-phosphate + hypoxanthine</text>
        <dbReference type="Rhea" id="RHEA:27646"/>
        <dbReference type="ChEBI" id="CHEBI:17368"/>
        <dbReference type="ChEBI" id="CHEBI:17596"/>
        <dbReference type="ChEBI" id="CHEBI:43474"/>
        <dbReference type="ChEBI" id="CHEBI:57720"/>
        <dbReference type="EC" id="2.4.2.1"/>
    </reaction>
    <physiologicalReaction direction="left-to-right" evidence="1">
        <dbReference type="Rhea" id="RHEA:27647"/>
    </physiologicalReaction>
</comment>
<dbReference type="PANTHER" id="PTHR30616">
    <property type="entry name" value="UNCHARACTERIZED PROTEIN YFIH"/>
    <property type="match status" value="1"/>
</dbReference>
<dbReference type="eggNOG" id="COG1496">
    <property type="taxonomic scope" value="Bacteria"/>
</dbReference>
<gene>
    <name evidence="11" type="ordered locus">Rru_A0643</name>
</gene>
<evidence type="ECO:0000256" key="3">
    <source>
        <dbReference type="ARBA" id="ARBA00022679"/>
    </source>
</evidence>
<sequence length="255" mass="27975">MITVSSLNALTNVRHGFFTRNRGVSEGIYKSLNCGRGSGDKPEAVRQNREKALAEIEMPPEALVTLNQRHTADVIEVTRVWRPDDAPTADGMVTKVPRLVLGILTADCAPVLLVDPKAKVIGAAHAGWRGALGGVLDNTVAAMEKLGARRRDILAGIGPCIVQRSYEVGPEFPAVFLAEDEANQMFFAPARREGHFLFDLPGYVAKRLVRVGVTDVMPTPCDTLREEARFFSYRRSVLRGESDYGRMLSAIALER</sequence>
<dbReference type="CDD" id="cd16833">
    <property type="entry name" value="YfiH"/>
    <property type="match status" value="1"/>
</dbReference>
<comment type="catalytic activity">
    <reaction evidence="7">
        <text>adenosine + H2O + H(+) = inosine + NH4(+)</text>
        <dbReference type="Rhea" id="RHEA:24408"/>
        <dbReference type="ChEBI" id="CHEBI:15377"/>
        <dbReference type="ChEBI" id="CHEBI:15378"/>
        <dbReference type="ChEBI" id="CHEBI:16335"/>
        <dbReference type="ChEBI" id="CHEBI:17596"/>
        <dbReference type="ChEBI" id="CHEBI:28938"/>
        <dbReference type="EC" id="3.5.4.4"/>
    </reaction>
    <physiologicalReaction direction="left-to-right" evidence="7">
        <dbReference type="Rhea" id="RHEA:24409"/>
    </physiologicalReaction>
</comment>
<dbReference type="InterPro" id="IPR011324">
    <property type="entry name" value="Cytotoxic_necrot_fac-like_cat"/>
</dbReference>
<comment type="catalytic activity">
    <reaction evidence="9">
        <text>S-methyl-5'-thioadenosine + phosphate = 5-(methylsulfanyl)-alpha-D-ribose 1-phosphate + adenine</text>
        <dbReference type="Rhea" id="RHEA:11852"/>
        <dbReference type="ChEBI" id="CHEBI:16708"/>
        <dbReference type="ChEBI" id="CHEBI:17509"/>
        <dbReference type="ChEBI" id="CHEBI:43474"/>
        <dbReference type="ChEBI" id="CHEBI:58533"/>
        <dbReference type="EC" id="2.4.2.28"/>
    </reaction>
    <physiologicalReaction direction="left-to-right" evidence="9">
        <dbReference type="Rhea" id="RHEA:11853"/>
    </physiologicalReaction>
</comment>
<dbReference type="InterPro" id="IPR003730">
    <property type="entry name" value="Cu_polyphenol_OxRdtase"/>
</dbReference>
<dbReference type="GO" id="GO:0016787">
    <property type="term" value="F:hydrolase activity"/>
    <property type="evidence" value="ECO:0007669"/>
    <property type="project" value="UniProtKB-KW"/>
</dbReference>
<dbReference type="PANTHER" id="PTHR30616:SF2">
    <property type="entry name" value="PURINE NUCLEOSIDE PHOSPHORYLASE LACC1"/>
    <property type="match status" value="1"/>
</dbReference>
<dbReference type="Proteomes" id="UP000001929">
    <property type="component" value="Chromosome"/>
</dbReference>
<dbReference type="EnsemblBacteria" id="ABC21447">
    <property type="protein sequence ID" value="ABC21447"/>
    <property type="gene ID" value="Rru_A0643"/>
</dbReference>
<evidence type="ECO:0000313" key="11">
    <source>
        <dbReference type="EMBL" id="ABC21447.1"/>
    </source>
</evidence>
<keyword evidence="3" id="KW-0808">Transferase</keyword>
<evidence type="ECO:0000256" key="8">
    <source>
        <dbReference type="ARBA" id="ARBA00048968"/>
    </source>
</evidence>
<evidence type="ECO:0000256" key="5">
    <source>
        <dbReference type="ARBA" id="ARBA00022801"/>
    </source>
</evidence>
<evidence type="ECO:0000256" key="4">
    <source>
        <dbReference type="ARBA" id="ARBA00022723"/>
    </source>
</evidence>
<evidence type="ECO:0000256" key="7">
    <source>
        <dbReference type="ARBA" id="ARBA00047989"/>
    </source>
</evidence>
<keyword evidence="6" id="KW-0862">Zinc</keyword>
<dbReference type="NCBIfam" id="TIGR00726">
    <property type="entry name" value="peptidoglycan editing factor PgeF"/>
    <property type="match status" value="1"/>
</dbReference>
<dbReference type="EMBL" id="CP000230">
    <property type="protein sequence ID" value="ABC21447.1"/>
    <property type="molecule type" value="Genomic_DNA"/>
</dbReference>
<dbReference type="GO" id="GO:0017061">
    <property type="term" value="F:S-methyl-5-thioadenosine phosphorylase activity"/>
    <property type="evidence" value="ECO:0007669"/>
    <property type="project" value="UniProtKB-EC"/>
</dbReference>
<evidence type="ECO:0000256" key="9">
    <source>
        <dbReference type="ARBA" id="ARBA00049893"/>
    </source>
</evidence>
<dbReference type="SUPFAM" id="SSF64438">
    <property type="entry name" value="CNF1/YfiH-like putative cysteine hydrolases"/>
    <property type="match status" value="1"/>
</dbReference>
<dbReference type="GO" id="GO:0005507">
    <property type="term" value="F:copper ion binding"/>
    <property type="evidence" value="ECO:0007669"/>
    <property type="project" value="TreeGrafter"/>
</dbReference>
<comment type="catalytic activity">
    <reaction evidence="8">
        <text>adenosine + phosphate = alpha-D-ribose 1-phosphate + adenine</text>
        <dbReference type="Rhea" id="RHEA:27642"/>
        <dbReference type="ChEBI" id="CHEBI:16335"/>
        <dbReference type="ChEBI" id="CHEBI:16708"/>
        <dbReference type="ChEBI" id="CHEBI:43474"/>
        <dbReference type="ChEBI" id="CHEBI:57720"/>
        <dbReference type="EC" id="2.4.2.1"/>
    </reaction>
    <physiologicalReaction direction="left-to-right" evidence="8">
        <dbReference type="Rhea" id="RHEA:27643"/>
    </physiologicalReaction>
</comment>
<evidence type="ECO:0000256" key="6">
    <source>
        <dbReference type="ARBA" id="ARBA00022833"/>
    </source>
</evidence>
<organism evidence="11 12">
    <name type="scientific">Rhodospirillum rubrum (strain ATCC 11170 / ATH 1.1.1 / DSM 467 / LMG 4362 / NCIMB 8255 / S1)</name>
    <dbReference type="NCBI Taxonomy" id="269796"/>
    <lineage>
        <taxon>Bacteria</taxon>
        <taxon>Pseudomonadati</taxon>
        <taxon>Pseudomonadota</taxon>
        <taxon>Alphaproteobacteria</taxon>
        <taxon>Rhodospirillales</taxon>
        <taxon>Rhodospirillaceae</taxon>
        <taxon>Rhodospirillum</taxon>
    </lineage>
</organism>
<evidence type="ECO:0000256" key="2">
    <source>
        <dbReference type="ARBA" id="ARBA00007353"/>
    </source>
</evidence>
<keyword evidence="12" id="KW-1185">Reference proteome</keyword>
<keyword evidence="4" id="KW-0479">Metal-binding</keyword>
<dbReference type="RefSeq" id="WP_011388401.1">
    <property type="nucleotide sequence ID" value="NC_007643.1"/>
</dbReference>
<evidence type="ECO:0000256" key="10">
    <source>
        <dbReference type="RuleBase" id="RU361274"/>
    </source>
</evidence>
<keyword evidence="5" id="KW-0378">Hydrolase</keyword>
<dbReference type="STRING" id="269796.Rru_A0643"/>
<evidence type="ECO:0000256" key="1">
    <source>
        <dbReference type="ARBA" id="ARBA00000553"/>
    </source>
</evidence>
<comment type="similarity">
    <text evidence="2 10">Belongs to the purine nucleoside phosphorylase YfiH/LACC1 family.</text>
</comment>
<evidence type="ECO:0000313" key="12">
    <source>
        <dbReference type="Proteomes" id="UP000001929"/>
    </source>
</evidence>
<dbReference type="HOGENOM" id="CLU_065784_2_0_5"/>
<dbReference type="Gene3D" id="3.60.140.10">
    <property type="entry name" value="CNF1/YfiH-like putative cysteine hydrolases"/>
    <property type="match status" value="1"/>
</dbReference>
<dbReference type="AlphaFoldDB" id="Q2RWP8"/>
<dbReference type="PATRIC" id="fig|269796.9.peg.699"/>
<dbReference type="Pfam" id="PF02578">
    <property type="entry name" value="Cu-oxidase_4"/>
    <property type="match status" value="1"/>
</dbReference>
<reference evidence="11 12" key="1">
    <citation type="journal article" date="2011" name="Stand. Genomic Sci.">
        <title>Complete genome sequence of Rhodospirillum rubrum type strain (S1).</title>
        <authorList>
            <person name="Munk A.C."/>
            <person name="Copeland A."/>
            <person name="Lucas S."/>
            <person name="Lapidus A."/>
            <person name="Del Rio T.G."/>
            <person name="Barry K."/>
            <person name="Detter J.C."/>
            <person name="Hammon N."/>
            <person name="Israni S."/>
            <person name="Pitluck S."/>
            <person name="Brettin T."/>
            <person name="Bruce D."/>
            <person name="Han C."/>
            <person name="Tapia R."/>
            <person name="Gilna P."/>
            <person name="Schmutz J."/>
            <person name="Larimer F."/>
            <person name="Land M."/>
            <person name="Kyrpides N.C."/>
            <person name="Mavromatis K."/>
            <person name="Richardson P."/>
            <person name="Rohde M."/>
            <person name="Goker M."/>
            <person name="Klenk H.P."/>
            <person name="Zhang Y."/>
            <person name="Roberts G.P."/>
            <person name="Reslewic S."/>
            <person name="Schwartz D.C."/>
        </authorList>
    </citation>
    <scope>NUCLEOTIDE SEQUENCE [LARGE SCALE GENOMIC DNA]</scope>
    <source>
        <strain evidence="12">ATCC 11170 / ATH 1.1.1 / DSM 467 / LMG 4362 / NCIMB 8255 / S1</strain>
    </source>
</reference>
<dbReference type="KEGG" id="rru:Rru_A0643"/>
<dbReference type="InterPro" id="IPR038371">
    <property type="entry name" value="Cu_polyphenol_OxRdtase_sf"/>
</dbReference>
<name>Q2RWP8_RHORT</name>
<protein>
    <recommendedName>
        <fullName evidence="10">Purine nucleoside phosphorylase</fullName>
    </recommendedName>
</protein>